<organism evidence="4">
    <name type="scientific">freshwater metagenome</name>
    <dbReference type="NCBI Taxonomy" id="449393"/>
    <lineage>
        <taxon>unclassified sequences</taxon>
        <taxon>metagenomes</taxon>
        <taxon>ecological metagenomes</taxon>
    </lineage>
</organism>
<dbReference type="Pfam" id="PF13561">
    <property type="entry name" value="adh_short_C2"/>
    <property type="match status" value="1"/>
</dbReference>
<comment type="similarity">
    <text evidence="1">Belongs to the short-chain dehydrogenases/reductases (SDR) family.</text>
</comment>
<evidence type="ECO:0000313" key="4">
    <source>
        <dbReference type="EMBL" id="CAB4819933.1"/>
    </source>
</evidence>
<dbReference type="AlphaFoldDB" id="A0A6J6ZHI1"/>
<sequence>MTSVLKEQTVVVIGGSSGFGLATVEMLDALGARVIVGSRNENRLAAAKAAFPALVTRQVDITDRASTERFFADVEMLDHLVVTAAELPSGRLAETNLDKLRPAIESRLFGSLHAVQRAVPVMRTGGSVVLFSGQAARKGFPGESMGAASCGAIESLVRTLAVELAPIRFNALCPGSAWTPVFRAFFGDHAEEAAEKFGASLPLKRLARTSEIAHAVVFLLENTYVTGSTLVVDGGFGVT</sequence>
<dbReference type="GO" id="GO:0016491">
    <property type="term" value="F:oxidoreductase activity"/>
    <property type="evidence" value="ECO:0007669"/>
    <property type="project" value="UniProtKB-KW"/>
</dbReference>
<keyword evidence="2" id="KW-0560">Oxidoreductase</keyword>
<evidence type="ECO:0000256" key="2">
    <source>
        <dbReference type="ARBA" id="ARBA00023002"/>
    </source>
</evidence>
<dbReference type="InterPro" id="IPR002347">
    <property type="entry name" value="SDR_fam"/>
</dbReference>
<accession>A0A6J6ZHI1</accession>
<name>A0A6J6ZHI1_9ZZZZ</name>
<dbReference type="PANTHER" id="PTHR43477:SF1">
    <property type="entry name" value="DIHYDROANTICAPSIN 7-DEHYDROGENASE"/>
    <property type="match status" value="1"/>
</dbReference>
<dbReference type="PRINTS" id="PR00081">
    <property type="entry name" value="GDHRDH"/>
</dbReference>
<reference evidence="4" key="1">
    <citation type="submission" date="2020-05" db="EMBL/GenBank/DDBJ databases">
        <authorList>
            <person name="Chiriac C."/>
            <person name="Salcher M."/>
            <person name="Ghai R."/>
            <person name="Kavagutti S V."/>
        </authorList>
    </citation>
    <scope>NUCLEOTIDE SEQUENCE</scope>
</reference>
<feature type="domain" description="Ketoreductase" evidence="3">
    <location>
        <begin position="8"/>
        <end position="181"/>
    </location>
</feature>
<dbReference type="InterPro" id="IPR057326">
    <property type="entry name" value="KR_dom"/>
</dbReference>
<dbReference type="Gene3D" id="3.40.50.720">
    <property type="entry name" value="NAD(P)-binding Rossmann-like Domain"/>
    <property type="match status" value="1"/>
</dbReference>
<protein>
    <submittedName>
        <fullName evidence="4">Unannotated protein</fullName>
    </submittedName>
</protein>
<dbReference type="CDD" id="cd05233">
    <property type="entry name" value="SDR_c"/>
    <property type="match status" value="1"/>
</dbReference>
<dbReference type="InterPro" id="IPR051122">
    <property type="entry name" value="SDR_DHRS6-like"/>
</dbReference>
<gene>
    <name evidence="4" type="ORF">UFOPK3204_00089</name>
</gene>
<dbReference type="InterPro" id="IPR036291">
    <property type="entry name" value="NAD(P)-bd_dom_sf"/>
</dbReference>
<dbReference type="EMBL" id="CAFABK010000002">
    <property type="protein sequence ID" value="CAB4819933.1"/>
    <property type="molecule type" value="Genomic_DNA"/>
</dbReference>
<dbReference type="SUPFAM" id="SSF51735">
    <property type="entry name" value="NAD(P)-binding Rossmann-fold domains"/>
    <property type="match status" value="1"/>
</dbReference>
<dbReference type="SMART" id="SM00822">
    <property type="entry name" value="PKS_KR"/>
    <property type="match status" value="1"/>
</dbReference>
<proteinExistence type="inferred from homology"/>
<evidence type="ECO:0000259" key="3">
    <source>
        <dbReference type="SMART" id="SM00822"/>
    </source>
</evidence>
<evidence type="ECO:0000256" key="1">
    <source>
        <dbReference type="ARBA" id="ARBA00006484"/>
    </source>
</evidence>
<dbReference type="PANTHER" id="PTHR43477">
    <property type="entry name" value="DIHYDROANTICAPSIN 7-DEHYDROGENASE"/>
    <property type="match status" value="1"/>
</dbReference>